<dbReference type="Proteomes" id="UP000245771">
    <property type="component" value="Unassembled WGS sequence"/>
</dbReference>
<evidence type="ECO:0000313" key="3">
    <source>
        <dbReference type="Proteomes" id="UP000245771"/>
    </source>
</evidence>
<feature type="compositionally biased region" description="Polar residues" evidence="1">
    <location>
        <begin position="97"/>
        <end position="109"/>
    </location>
</feature>
<gene>
    <name evidence="2" type="ORF">FA14DRAFT_181816</name>
</gene>
<feature type="compositionally biased region" description="Polar residues" evidence="1">
    <location>
        <begin position="186"/>
        <end position="195"/>
    </location>
</feature>
<dbReference type="RefSeq" id="XP_025352198.1">
    <property type="nucleotide sequence ID" value="XM_025501140.1"/>
</dbReference>
<evidence type="ECO:0000256" key="1">
    <source>
        <dbReference type="SAM" id="MobiDB-lite"/>
    </source>
</evidence>
<feature type="region of interest" description="Disordered" evidence="1">
    <location>
        <begin position="94"/>
        <end position="166"/>
    </location>
</feature>
<protein>
    <submittedName>
        <fullName evidence="2">Uncharacterized protein</fullName>
    </submittedName>
</protein>
<accession>A0A316V2W1</accession>
<evidence type="ECO:0000313" key="2">
    <source>
        <dbReference type="EMBL" id="PWN31896.1"/>
    </source>
</evidence>
<feature type="region of interest" description="Disordered" evidence="1">
    <location>
        <begin position="1"/>
        <end position="78"/>
    </location>
</feature>
<keyword evidence="3" id="KW-1185">Reference proteome</keyword>
<proteinExistence type="predicted"/>
<feature type="compositionally biased region" description="Low complexity" evidence="1">
    <location>
        <begin position="196"/>
        <end position="231"/>
    </location>
</feature>
<organism evidence="2 3">
    <name type="scientific">Meira miltonrushii</name>
    <dbReference type="NCBI Taxonomy" id="1280837"/>
    <lineage>
        <taxon>Eukaryota</taxon>
        <taxon>Fungi</taxon>
        <taxon>Dikarya</taxon>
        <taxon>Basidiomycota</taxon>
        <taxon>Ustilaginomycotina</taxon>
        <taxon>Exobasidiomycetes</taxon>
        <taxon>Exobasidiales</taxon>
        <taxon>Brachybasidiaceae</taxon>
        <taxon>Meira</taxon>
    </lineage>
</organism>
<reference evidence="2 3" key="1">
    <citation type="journal article" date="2018" name="Mol. Biol. Evol.">
        <title>Broad Genomic Sampling Reveals a Smut Pathogenic Ancestry of the Fungal Clade Ustilaginomycotina.</title>
        <authorList>
            <person name="Kijpornyongpan T."/>
            <person name="Mondo S.J."/>
            <person name="Barry K."/>
            <person name="Sandor L."/>
            <person name="Lee J."/>
            <person name="Lipzen A."/>
            <person name="Pangilinan J."/>
            <person name="LaButti K."/>
            <person name="Hainaut M."/>
            <person name="Henrissat B."/>
            <person name="Grigoriev I.V."/>
            <person name="Spatafora J.W."/>
            <person name="Aime M.C."/>
        </authorList>
    </citation>
    <scope>NUCLEOTIDE SEQUENCE [LARGE SCALE GENOMIC DNA]</scope>
    <source>
        <strain evidence="2 3">MCA 3882</strain>
    </source>
</reference>
<dbReference type="InParanoid" id="A0A316V2W1"/>
<sequence>MGMMIKFRSRQPNSCQTQSTTNCESSSTASTSSQPHSPASTGPSLPSPSMSSFSSNGVLSSDSPTLKSGFEPEQKPKAGILVHNSLSTLCYRPASAEETSSINRMSSYETQEDVENRQGDVWCSAQAALRESQRPSSHSDLPSLRFDETEYNKQHQRNPSKSIYQNKHVAYATVFDGSIVRRREITTPSSTNSHQPSPRGSPSSGGCEPLPNTSTASYSPTTSSPPQYEYSRIYYSNGNSQKRKGLRGILAR</sequence>
<feature type="region of interest" description="Disordered" evidence="1">
    <location>
        <begin position="180"/>
        <end position="252"/>
    </location>
</feature>
<feature type="compositionally biased region" description="Polar residues" evidence="1">
    <location>
        <begin position="56"/>
        <end position="66"/>
    </location>
</feature>
<name>A0A316V2W1_9BASI</name>
<dbReference type="AlphaFoldDB" id="A0A316V2W1"/>
<dbReference type="GeneID" id="37022921"/>
<feature type="compositionally biased region" description="Low complexity" evidence="1">
    <location>
        <begin position="19"/>
        <end position="55"/>
    </location>
</feature>
<dbReference type="EMBL" id="KZ819606">
    <property type="protein sequence ID" value="PWN31896.1"/>
    <property type="molecule type" value="Genomic_DNA"/>
</dbReference>